<feature type="region of interest" description="Disordered" evidence="1">
    <location>
        <begin position="1"/>
        <end position="43"/>
    </location>
</feature>
<name>A0ABV4ZI30_9ACTN</name>
<evidence type="ECO:0000256" key="1">
    <source>
        <dbReference type="SAM" id="MobiDB-lite"/>
    </source>
</evidence>
<evidence type="ECO:0000313" key="2">
    <source>
        <dbReference type="EMBL" id="MFB4193777.1"/>
    </source>
</evidence>
<dbReference type="Proteomes" id="UP001577267">
    <property type="component" value="Unassembled WGS sequence"/>
</dbReference>
<dbReference type="RefSeq" id="WP_375061812.1">
    <property type="nucleotide sequence ID" value="NZ_JBHGBT010000003.1"/>
</dbReference>
<proteinExistence type="predicted"/>
<keyword evidence="3" id="KW-1185">Reference proteome</keyword>
<comment type="caution">
    <text evidence="2">The sequence shown here is derived from an EMBL/GenBank/DDBJ whole genome shotgun (WGS) entry which is preliminary data.</text>
</comment>
<reference evidence="2 3" key="1">
    <citation type="submission" date="2024-09" db="EMBL/GenBank/DDBJ databases">
        <title>Draft genome sequence of multifaceted antimicrobials producing Streptomyces sp. strain FH1.</title>
        <authorList>
            <person name="Hassan F."/>
            <person name="Ali H."/>
            <person name="Hassan N."/>
            <person name="Nawaz A."/>
        </authorList>
    </citation>
    <scope>NUCLEOTIDE SEQUENCE [LARGE SCALE GENOMIC DNA]</scope>
    <source>
        <strain evidence="2 3">FH1</strain>
    </source>
</reference>
<gene>
    <name evidence="2" type="ORF">ACE11A_05300</name>
</gene>
<organism evidence="2 3">
    <name type="scientific">Streptomyces carpaticus</name>
    <dbReference type="NCBI Taxonomy" id="285558"/>
    <lineage>
        <taxon>Bacteria</taxon>
        <taxon>Bacillati</taxon>
        <taxon>Actinomycetota</taxon>
        <taxon>Actinomycetes</taxon>
        <taxon>Kitasatosporales</taxon>
        <taxon>Streptomycetaceae</taxon>
        <taxon>Streptomyces</taxon>
    </lineage>
</organism>
<protein>
    <submittedName>
        <fullName evidence="2">Uncharacterized protein</fullName>
    </submittedName>
</protein>
<evidence type="ECO:0000313" key="3">
    <source>
        <dbReference type="Proteomes" id="UP001577267"/>
    </source>
</evidence>
<dbReference type="EMBL" id="JBHGBT010000003">
    <property type="protein sequence ID" value="MFB4193777.1"/>
    <property type="molecule type" value="Genomic_DNA"/>
</dbReference>
<accession>A0ABV4ZI30</accession>
<sequence>MAGSATAADQGQQPENRQRALGTIKPVELPPAEPEQGQVKIGTGESCSPIASSAQAALGGAVKACVETKPLESASTITARTAEQVAAAEACAITQPGYWGWTRTGGICLNGMQTTYTLYSDKGAVLGTGWMDVKSSMDLSPTSTTWNELITVKVTAVTGQVKNLNTAFDVNCTSACSPTSNRPWSGAKTLGLGAQASGSVTYKSNVASGTRASFQTKYHMYVTTTGSIPTQPNVNWANPGEAKLRCDAESATPGCVIPERRATLEYSLSDPKHGSAAAAYSFAQGYLRDWAPLSWADGLSAANRARTCGSQSSDPFVPMPNYVPNDSCDEFPFVGSFEGGTDGAQCADILPLYENGQWMIYEARTDTPVTYNEPCVRGHVALDSNESAGGKYGAFVKNQRVLDTEKYNVNIVA</sequence>